<keyword evidence="1" id="KW-0614">Plasmid</keyword>
<dbReference type="RefSeq" id="WP_218260364.1">
    <property type="nucleotide sequence ID" value="NZ_CP077714.1"/>
</dbReference>
<dbReference type="EMBL" id="CP077714">
    <property type="protein sequence ID" value="QXJ30326.1"/>
    <property type="molecule type" value="Genomic_DNA"/>
</dbReference>
<evidence type="ECO:0000313" key="1">
    <source>
        <dbReference type="EMBL" id="QXJ30326.1"/>
    </source>
</evidence>
<evidence type="ECO:0000313" key="3">
    <source>
        <dbReference type="Proteomes" id="UP000693941"/>
    </source>
</evidence>
<dbReference type="GeneID" id="65558632"/>
<dbReference type="Proteomes" id="UP000693941">
    <property type="component" value="Chromosome"/>
</dbReference>
<dbReference type="EMBL" id="CP077715">
    <property type="protein sequence ID" value="QXJ30428.1"/>
    <property type="molecule type" value="Genomic_DNA"/>
</dbReference>
<proteinExistence type="predicted"/>
<accession>A0A8F5BSD8</accession>
<dbReference type="AlphaFoldDB" id="A0A8F5BSD8"/>
<organism evidence="2 3">
    <name type="scientific">Saccharolobus shibatae</name>
    <dbReference type="NCBI Taxonomy" id="2286"/>
    <lineage>
        <taxon>Archaea</taxon>
        <taxon>Thermoproteota</taxon>
        <taxon>Thermoprotei</taxon>
        <taxon>Sulfolobales</taxon>
        <taxon>Sulfolobaceae</taxon>
        <taxon>Saccharolobus</taxon>
    </lineage>
</organism>
<reference evidence="2" key="1">
    <citation type="journal article" date="2021" name="Environ. Microbiol.">
        <title>New insights into the diversity and evolution of the archaeal mobilome from three complete genomes of Saccharolobus shibatae.</title>
        <authorList>
            <person name="Medvedeva S."/>
            <person name="Brandt D."/>
            <person name="Cvirkaite-Krupovic V."/>
            <person name="Liu Y."/>
            <person name="Severinov K."/>
            <person name="Ishino S."/>
            <person name="Ishino Y."/>
            <person name="Prangishvili D."/>
            <person name="Kalinowski J."/>
            <person name="Krupovic M."/>
        </authorList>
    </citation>
    <scope>NUCLEOTIDE SEQUENCE</scope>
    <source>
        <strain evidence="2">BEU9</strain>
        <plasmid evidence="1">pBEU9E1</plasmid>
    </source>
</reference>
<gene>
    <name evidence="2" type="ORF">J5U21_00068</name>
    <name evidence="1" type="ORF">J5U21_p0068</name>
</gene>
<name>A0A8F5BSD8_9CREN</name>
<geneLocation type="plasmid" evidence="1 3">
    <name>pBEU9E1</name>
</geneLocation>
<dbReference type="Proteomes" id="UP000693941">
    <property type="component" value="Plasmid pBEU9E1"/>
</dbReference>
<evidence type="ECO:0000313" key="2">
    <source>
        <dbReference type="EMBL" id="QXJ30428.1"/>
    </source>
</evidence>
<protein>
    <submittedName>
        <fullName evidence="2">Uncharacterized protein</fullName>
    </submittedName>
</protein>
<sequence length="213" mass="24620">MIVGVGYGPLAYHIRRISLSLNNLELLPYPLFYDNKKLLLTTANGYIYYFKELVRLRNVVKIALWPDNISLGKAYKVVNISLLGDIAFIVPVHSLDQLEIVEELKAINFRVFTGYASDKRYRNYELREFLRESKGPLWYLGVSTKRELLEAKRHCFSGLDITGYVVGTNEIRKNPEKLNRVIKEMLTYLNAQGRQTRITEFLSVNSPVNVVTR</sequence>